<evidence type="ECO:0000313" key="1">
    <source>
        <dbReference type="EMBL" id="SUZ59310.1"/>
    </source>
</evidence>
<dbReference type="AlphaFoldDB" id="A0A381NXM1"/>
<dbReference type="Gene3D" id="2.60.120.1140">
    <property type="entry name" value="Protein of unknown function DUF192"/>
    <property type="match status" value="1"/>
</dbReference>
<sequence length="127" mass="13990">VDELVFPVEVAADSEKRMRGLSGRASLDSGTGMLFVFENAERFRFWMKEMEFSLDIIWISSGCEVVDVSVDVPFPNPETPLNDLHVYSPEVPVKYVLEINGGEAASLGLSVGDPVKFLGGLDRKYGC</sequence>
<dbReference type="Pfam" id="PF02643">
    <property type="entry name" value="DUF192"/>
    <property type="match status" value="1"/>
</dbReference>
<proteinExistence type="predicted"/>
<reference evidence="1" key="1">
    <citation type="submission" date="2018-05" db="EMBL/GenBank/DDBJ databases">
        <authorList>
            <person name="Lanie J.A."/>
            <person name="Ng W.-L."/>
            <person name="Kazmierczak K.M."/>
            <person name="Andrzejewski T.M."/>
            <person name="Davidsen T.M."/>
            <person name="Wayne K.J."/>
            <person name="Tettelin H."/>
            <person name="Glass J.I."/>
            <person name="Rusch D."/>
            <person name="Podicherti R."/>
            <person name="Tsui H.-C.T."/>
            <person name="Winkler M.E."/>
        </authorList>
    </citation>
    <scope>NUCLEOTIDE SEQUENCE</scope>
</reference>
<accession>A0A381NXM1</accession>
<name>A0A381NXM1_9ZZZZ</name>
<organism evidence="1">
    <name type="scientific">marine metagenome</name>
    <dbReference type="NCBI Taxonomy" id="408172"/>
    <lineage>
        <taxon>unclassified sequences</taxon>
        <taxon>metagenomes</taxon>
        <taxon>ecological metagenomes</taxon>
    </lineage>
</organism>
<dbReference type="InterPro" id="IPR003795">
    <property type="entry name" value="DUF192"/>
</dbReference>
<dbReference type="InterPro" id="IPR038695">
    <property type="entry name" value="Saro_0823-like_sf"/>
</dbReference>
<dbReference type="PANTHER" id="PTHR37953:SF1">
    <property type="entry name" value="UPF0127 PROTEIN MJ1496"/>
    <property type="match status" value="1"/>
</dbReference>
<protein>
    <recommendedName>
        <fullName evidence="2">DUF192 domain-containing protein</fullName>
    </recommendedName>
</protein>
<gene>
    <name evidence="1" type="ORF">METZ01_LOCUS12164</name>
</gene>
<dbReference type="PANTHER" id="PTHR37953">
    <property type="entry name" value="UPF0127 PROTEIN MJ1496"/>
    <property type="match status" value="1"/>
</dbReference>
<evidence type="ECO:0008006" key="2">
    <source>
        <dbReference type="Google" id="ProtNLM"/>
    </source>
</evidence>
<dbReference type="EMBL" id="UINC01000670">
    <property type="protein sequence ID" value="SUZ59310.1"/>
    <property type="molecule type" value="Genomic_DNA"/>
</dbReference>
<feature type="non-terminal residue" evidence="1">
    <location>
        <position position="1"/>
    </location>
</feature>